<dbReference type="Pfam" id="PF01740">
    <property type="entry name" value="STAS"/>
    <property type="match status" value="1"/>
</dbReference>
<evidence type="ECO:0000313" key="3">
    <source>
        <dbReference type="Proteomes" id="UP000310168"/>
    </source>
</evidence>
<dbReference type="Proteomes" id="UP000310168">
    <property type="component" value="Unassembled WGS sequence"/>
</dbReference>
<proteinExistence type="predicted"/>
<sequence>MAIEFYDGYISIVVESNLSLPEEVKKFVEDSEEVCSLMMPVIVLDMHNVKEINSAGIAKILKLYKNLQSIKIKLFMMNVDEAIAQVFKDLMIFTLIKTFDKKKDFLL</sequence>
<dbReference type="InterPro" id="IPR002645">
    <property type="entry name" value="STAS_dom"/>
</dbReference>
<organism evidence="2 3">
    <name type="scientific">Brachyspira catarrhinii</name>
    <dbReference type="NCBI Taxonomy" id="2528966"/>
    <lineage>
        <taxon>Bacteria</taxon>
        <taxon>Pseudomonadati</taxon>
        <taxon>Spirochaetota</taxon>
        <taxon>Spirochaetia</taxon>
        <taxon>Brachyspirales</taxon>
        <taxon>Brachyspiraceae</taxon>
        <taxon>Brachyspira</taxon>
    </lineage>
</organism>
<comment type="caution">
    <text evidence="2">The sequence shown here is derived from an EMBL/GenBank/DDBJ whole genome shotgun (WGS) entry which is preliminary data.</text>
</comment>
<reference evidence="2 3" key="1">
    <citation type="journal article" date="2019" name="Anaerobe">
        <title>Brachyspira catarrhinii sp. nov., an anaerobic intestinal spirochaete isolated from vervet monkeys may have been misidentified as Brachyspira aalborgi in previous studies.</title>
        <authorList>
            <person name="Phillips N.D."/>
            <person name="La T."/>
            <person name="Hampson D.J."/>
        </authorList>
    </citation>
    <scope>NUCLEOTIDE SEQUENCE [LARGE SCALE GENOMIC DNA]</scope>
    <source>
        <strain evidence="2 3">Z12</strain>
    </source>
</reference>
<evidence type="ECO:0000259" key="1">
    <source>
        <dbReference type="PROSITE" id="PS50801"/>
    </source>
</evidence>
<feature type="domain" description="STAS" evidence="1">
    <location>
        <begin position="20"/>
        <end position="107"/>
    </location>
</feature>
<dbReference type="InterPro" id="IPR036513">
    <property type="entry name" value="STAS_dom_sf"/>
</dbReference>
<name>A0ABY2TR69_9SPIR</name>
<dbReference type="SUPFAM" id="SSF52091">
    <property type="entry name" value="SpoIIaa-like"/>
    <property type="match status" value="1"/>
</dbReference>
<protein>
    <submittedName>
        <fullName evidence="2">Anti-sigma factor antagonist</fullName>
    </submittedName>
</protein>
<dbReference type="CDD" id="cd07043">
    <property type="entry name" value="STAS_anti-anti-sigma_factors"/>
    <property type="match status" value="1"/>
</dbReference>
<dbReference type="Gene3D" id="3.30.750.24">
    <property type="entry name" value="STAS domain"/>
    <property type="match status" value="1"/>
</dbReference>
<keyword evidence="3" id="KW-1185">Reference proteome</keyword>
<gene>
    <name evidence="2" type="ORF">EZH24_05600</name>
</gene>
<evidence type="ECO:0000313" key="2">
    <source>
        <dbReference type="EMBL" id="TKZ35377.1"/>
    </source>
</evidence>
<dbReference type="PROSITE" id="PS50801">
    <property type="entry name" value="STAS"/>
    <property type="match status" value="1"/>
</dbReference>
<dbReference type="RefSeq" id="WP_137998157.1">
    <property type="nucleotide sequence ID" value="NZ_SJDU01000111.1"/>
</dbReference>
<dbReference type="EMBL" id="SJDU01000111">
    <property type="protein sequence ID" value="TKZ35377.1"/>
    <property type="molecule type" value="Genomic_DNA"/>
</dbReference>
<accession>A0ABY2TR69</accession>